<evidence type="ECO:0000313" key="1">
    <source>
        <dbReference type="EMBL" id="ADM11075.1"/>
    </source>
</evidence>
<keyword evidence="2" id="KW-1185">Reference proteome</keyword>
<accession>E0S5U0</accession>
<reference evidence="1 2" key="2">
    <citation type="journal article" date="2012" name="Proc. Natl. Acad. Sci. U.S.A.">
        <title>Gain and loss of multiple functionally related, horizontally transferred genes in the reduced genomes of two microsporidian parasites.</title>
        <authorList>
            <person name="Pombert J.-F."/>
            <person name="Selman M."/>
            <person name="Burki F."/>
            <person name="Bardell F.T."/>
            <person name="Farinelli L."/>
            <person name="Solter L.F."/>
            <person name="Whitman D.W."/>
            <person name="Weiss L.M."/>
            <person name="Corradi N."/>
            <person name="Keeling P.J."/>
        </authorList>
    </citation>
    <scope>NUCLEOTIDE SEQUENCE [LARGE SCALE GENOMIC DNA]</scope>
    <source>
        <strain evidence="1 2">ATCC 50506</strain>
    </source>
</reference>
<reference evidence="1 2" key="1">
    <citation type="journal article" date="2010" name="Nat. Commun.">
        <title>The complete sequence of the smallest known nuclear genome from the microsporidian Encephalitozoon intestinalis.</title>
        <authorList>
            <person name="Corradi N."/>
            <person name="Pombert J.-F."/>
            <person name="Farinelli L."/>
            <person name="Didier E.S."/>
            <person name="Keeling P.J."/>
        </authorList>
    </citation>
    <scope>NUCLEOTIDE SEQUENCE [LARGE SCALE GENOMIC DNA]</scope>
    <source>
        <strain evidence="1 2">ATCC 50506</strain>
    </source>
</reference>
<dbReference type="OrthoDB" id="2194671at2759"/>
<proteinExistence type="predicted"/>
<name>E0S5U0_ENCIT</name>
<protein>
    <submittedName>
        <fullName evidence="1">Uncharacterized protein</fullName>
    </submittedName>
</protein>
<sequence length="442" mass="51046">MLDIGNPIGIINKFKSYRSVRIFIPDIPSSVCAAKIITEILHKELIRFEMDFQPEKVEHHSDQDLNVFIDLDPRECKNFLSLCGQENSSLQGSWFVCTCKPNWIHSCMLAYSLAKAMNYVTTDVLWAMIVCFGFHRIFTKDLTPVDDLENESNFSDSICAGCRELHADLVFEIQRAGVLTDTDGLYYVERPCISFLNFTSLFSALQNDIPFVVSNKIYYKKNKSAEAQRICEYLARKGISREASYELYGNLGYSTKALIESHFRKRKCFVKKIGYGIEVSPIENFFLICHHLLKGARVDAFLCLSSREVLGMKESIKIHHELIWIYRDSLANIRKLGNILLFRINISETLKGMAIGVLVHLFEHYFDMYIRRRYSPSFRQMIIFQGYLEDRFIVTTDDPPISSELFHRRERLGGYVVMNRNELFEIIAKVKTKTGEVSSIAV</sequence>
<dbReference type="HOGENOM" id="CLU_619673_0_0_1"/>
<gene>
    <name evidence="1" type="ORF">Eint_020760</name>
</gene>
<dbReference type="EMBL" id="CP001943">
    <property type="protein sequence ID" value="ADM11075.1"/>
    <property type="molecule type" value="Genomic_DNA"/>
</dbReference>
<evidence type="ECO:0000313" key="2">
    <source>
        <dbReference type="Proteomes" id="UP000002313"/>
    </source>
</evidence>
<dbReference type="RefSeq" id="XP_003072435.1">
    <property type="nucleotide sequence ID" value="XM_003072389.1"/>
</dbReference>
<dbReference type="AlphaFoldDB" id="E0S5U0"/>
<dbReference type="KEGG" id="ein:Eint_020760"/>
<dbReference type="GeneID" id="9698783"/>
<organism evidence="1 2">
    <name type="scientific">Encephalitozoon intestinalis (strain ATCC 50506)</name>
    <name type="common">Microsporidian parasite</name>
    <name type="synonym">Septata intestinalis</name>
    <dbReference type="NCBI Taxonomy" id="876142"/>
    <lineage>
        <taxon>Eukaryota</taxon>
        <taxon>Fungi</taxon>
        <taxon>Fungi incertae sedis</taxon>
        <taxon>Microsporidia</taxon>
        <taxon>Unikaryonidae</taxon>
        <taxon>Encephalitozoon</taxon>
    </lineage>
</organism>
<dbReference type="VEuPathDB" id="MicrosporidiaDB:Eint_020760"/>
<dbReference type="Proteomes" id="UP000002313">
    <property type="component" value="Chromosome II"/>
</dbReference>